<evidence type="ECO:0000256" key="3">
    <source>
        <dbReference type="SAM" id="MobiDB-lite"/>
    </source>
</evidence>
<dbReference type="eggNOG" id="KOG1472">
    <property type="taxonomic scope" value="Eukaryota"/>
</dbReference>
<dbReference type="STRING" id="2880.D7FZE7"/>
<dbReference type="PROSITE" id="PS50014">
    <property type="entry name" value="BROMODOMAIN_2"/>
    <property type="match status" value="1"/>
</dbReference>
<organism evidence="5 6">
    <name type="scientific">Ectocarpus siliculosus</name>
    <name type="common">Brown alga</name>
    <name type="synonym">Conferva siliculosa</name>
    <dbReference type="NCBI Taxonomy" id="2880"/>
    <lineage>
        <taxon>Eukaryota</taxon>
        <taxon>Sar</taxon>
        <taxon>Stramenopiles</taxon>
        <taxon>Ochrophyta</taxon>
        <taxon>PX clade</taxon>
        <taxon>Phaeophyceae</taxon>
        <taxon>Ectocarpales</taxon>
        <taxon>Ectocarpaceae</taxon>
        <taxon>Ectocarpus</taxon>
    </lineage>
</organism>
<feature type="compositionally biased region" description="Basic residues" evidence="3">
    <location>
        <begin position="847"/>
        <end position="856"/>
    </location>
</feature>
<evidence type="ECO:0000259" key="4">
    <source>
        <dbReference type="PROSITE" id="PS50014"/>
    </source>
</evidence>
<dbReference type="PANTHER" id="PTHR22881">
    <property type="entry name" value="BROMODOMAIN CONTAINING PROTEIN"/>
    <property type="match status" value="1"/>
</dbReference>
<feature type="compositionally biased region" description="Low complexity" evidence="3">
    <location>
        <begin position="360"/>
        <end position="369"/>
    </location>
</feature>
<dbReference type="EMBL" id="FN648560">
    <property type="protein sequence ID" value="CBJ32764.1"/>
    <property type="molecule type" value="Genomic_DNA"/>
</dbReference>
<protein>
    <recommendedName>
        <fullName evidence="4">Bromo domain-containing protein</fullName>
    </recommendedName>
</protein>
<dbReference type="Pfam" id="PF00439">
    <property type="entry name" value="Bromodomain"/>
    <property type="match status" value="1"/>
</dbReference>
<feature type="compositionally biased region" description="Gly residues" evidence="3">
    <location>
        <begin position="388"/>
        <end position="397"/>
    </location>
</feature>
<dbReference type="SUPFAM" id="SSF47370">
    <property type="entry name" value="Bromodomain"/>
    <property type="match status" value="1"/>
</dbReference>
<dbReference type="InterPro" id="IPR018359">
    <property type="entry name" value="Bromodomain_CS"/>
</dbReference>
<dbReference type="InterPro" id="IPR051831">
    <property type="entry name" value="Bromodomain_contain_prot"/>
</dbReference>
<evidence type="ECO:0000256" key="1">
    <source>
        <dbReference type="ARBA" id="ARBA00023117"/>
    </source>
</evidence>
<dbReference type="GO" id="GO:0005634">
    <property type="term" value="C:nucleus"/>
    <property type="evidence" value="ECO:0007669"/>
    <property type="project" value="InterPro"/>
</dbReference>
<accession>D7FZE7</accession>
<dbReference type="CDD" id="cd04369">
    <property type="entry name" value="Bromodomain"/>
    <property type="match status" value="1"/>
</dbReference>
<feature type="region of interest" description="Disordered" evidence="3">
    <location>
        <begin position="346"/>
        <end position="399"/>
    </location>
</feature>
<dbReference type="Pfam" id="PF06209">
    <property type="entry name" value="COBRA1"/>
    <property type="match status" value="1"/>
</dbReference>
<reference evidence="5 6" key="1">
    <citation type="journal article" date="2010" name="Nature">
        <title>The Ectocarpus genome and the independent evolution of multicellularity in brown algae.</title>
        <authorList>
            <person name="Cock J.M."/>
            <person name="Sterck L."/>
            <person name="Rouze P."/>
            <person name="Scornet D."/>
            <person name="Allen A.E."/>
            <person name="Amoutzias G."/>
            <person name="Anthouard V."/>
            <person name="Artiguenave F."/>
            <person name="Aury J.M."/>
            <person name="Badger J.H."/>
            <person name="Beszteri B."/>
            <person name="Billiau K."/>
            <person name="Bonnet E."/>
            <person name="Bothwell J.H."/>
            <person name="Bowler C."/>
            <person name="Boyen C."/>
            <person name="Brownlee C."/>
            <person name="Carrano C.J."/>
            <person name="Charrier B."/>
            <person name="Cho G.Y."/>
            <person name="Coelho S.M."/>
            <person name="Collen J."/>
            <person name="Corre E."/>
            <person name="Da Silva C."/>
            <person name="Delage L."/>
            <person name="Delaroque N."/>
            <person name="Dittami S.M."/>
            <person name="Doulbeau S."/>
            <person name="Elias M."/>
            <person name="Farnham G."/>
            <person name="Gachon C.M."/>
            <person name="Gschloessl B."/>
            <person name="Heesch S."/>
            <person name="Jabbari K."/>
            <person name="Jubin C."/>
            <person name="Kawai H."/>
            <person name="Kimura K."/>
            <person name="Kloareg B."/>
            <person name="Kupper F.C."/>
            <person name="Lang D."/>
            <person name="Le Bail A."/>
            <person name="Leblanc C."/>
            <person name="Lerouge P."/>
            <person name="Lohr M."/>
            <person name="Lopez P.J."/>
            <person name="Martens C."/>
            <person name="Maumus F."/>
            <person name="Michel G."/>
            <person name="Miranda-Saavedra D."/>
            <person name="Morales J."/>
            <person name="Moreau H."/>
            <person name="Motomura T."/>
            <person name="Nagasato C."/>
            <person name="Napoli C.A."/>
            <person name="Nelson D.R."/>
            <person name="Nyvall-Collen P."/>
            <person name="Peters A.F."/>
            <person name="Pommier C."/>
            <person name="Potin P."/>
            <person name="Poulain J."/>
            <person name="Quesneville H."/>
            <person name="Read B."/>
            <person name="Rensing S.A."/>
            <person name="Ritter A."/>
            <person name="Rousvoal S."/>
            <person name="Samanta M."/>
            <person name="Samson G."/>
            <person name="Schroeder D.C."/>
            <person name="Segurens B."/>
            <person name="Strittmatter M."/>
            <person name="Tonon T."/>
            <person name="Tregear J.W."/>
            <person name="Valentin K."/>
            <person name="von Dassow P."/>
            <person name="Yamagishi T."/>
            <person name="Van de Peer Y."/>
            <person name="Wincker P."/>
        </authorList>
    </citation>
    <scope>NUCLEOTIDE SEQUENCE [LARGE SCALE GENOMIC DNA]</scope>
    <source>
        <strain evidence="6">Ec32 / CCAP1310/4</strain>
    </source>
</reference>
<feature type="compositionally biased region" description="Gly residues" evidence="3">
    <location>
        <begin position="789"/>
        <end position="813"/>
    </location>
</feature>
<dbReference type="InterPro" id="IPR010405">
    <property type="entry name" value="COBRA1"/>
</dbReference>
<dbReference type="SMART" id="SM00297">
    <property type="entry name" value="BROMO"/>
    <property type="match status" value="1"/>
</dbReference>
<dbReference type="PROSITE" id="PS00633">
    <property type="entry name" value="BROMODOMAIN_1"/>
    <property type="match status" value="1"/>
</dbReference>
<dbReference type="PANTHER" id="PTHR22881:SF27">
    <property type="entry name" value="BROMODOMAIN CONTAINING 7_9"/>
    <property type="match status" value="1"/>
</dbReference>
<dbReference type="InterPro" id="IPR001487">
    <property type="entry name" value="Bromodomain"/>
</dbReference>
<dbReference type="PRINTS" id="PR00503">
    <property type="entry name" value="BROMODOMAIN"/>
</dbReference>
<sequence length="856" mass="90596">MSLAIRFATHADLKSVPLKIISSLSAVPERVLDKMNELQKLQPEQFEELGLPLAIKHLAWEKDSVLFVRIVSPHADKYLASEFSPKMVLSSQQLRFYRSLDTIKRRKLMGPERINALAEYTGGRPILIGFLCDYIAERFSQENSLSEAGLWATLLTDVLVTAREHAYGSIADQSVDRLCALASRLDLAVREDVFNDGTVRDVQRLFRLATGIGEGQHEPGMVERREAKQEEAKQKDGSTKIQKTLKTAWSLVSKMDKNKWFKDPVTEAIAEGYHKVIKTPMDLGTILKKIKGGGYPSFGDFDRDLKLMWQNCRTYNGEGTQYNKEALRQEEEWSKISAKIENDLRHQETRPGGGGGGGAAPTATTPTNSNKRKSGSGSGGSSQDDARGSGGGGGGGAALAPMAQATQLERDGIGRRVGLASVLLAEPFAAKLMYRHASERIPEVCCERGILPRDHPVYAPLVQLLDLGESARHMLRANTFGVREVKAGVTRAVLPCVVALHARAAAAAGRRRAGGGADDADGASAAETAAEKEEDAAATAGQDWRGWYSDVPAIRRLVCTMLCRAMVRGSDEAAGVLMPAAKAAVKRMADQRWLWASLGELVQRSADASAAAVAAAPAKDGGGVVAAGVAGKKGGKEKGAVPRVLKPETLLLVLELFSTGLELALVTDAVFIKALELVAGLLPLASPPPPPAVDTAAAAAVASGGDKSKPKPSAPGKGAVAALLPRSALEDVVNQAAARAARPPRRPLSEAEELRAKEAFAKVFAKSPPGWANKVSEYRAKLAEKSRKGGAGKVVGGGDGGKGGGGGDGGSGSAGRPSRPISIKGPKRGRQETGGGGDEGVDDAASRKKKSRRVNV</sequence>
<proteinExistence type="predicted"/>
<evidence type="ECO:0000256" key="2">
    <source>
        <dbReference type="PROSITE-ProRule" id="PRU00035"/>
    </source>
</evidence>
<dbReference type="GO" id="GO:0045892">
    <property type="term" value="P:negative regulation of DNA-templated transcription"/>
    <property type="evidence" value="ECO:0007669"/>
    <property type="project" value="InterPro"/>
</dbReference>
<feature type="domain" description="Bromo" evidence="4">
    <location>
        <begin position="253"/>
        <end position="323"/>
    </location>
</feature>
<feature type="region of interest" description="Disordered" evidence="3">
    <location>
        <begin position="511"/>
        <end position="537"/>
    </location>
</feature>
<keyword evidence="1 2" id="KW-0103">Bromodomain</keyword>
<name>D7FZE7_ECTSI</name>
<dbReference type="Proteomes" id="UP000002630">
    <property type="component" value="Linkage Group LG20"/>
</dbReference>
<evidence type="ECO:0000313" key="5">
    <source>
        <dbReference type="EMBL" id="CBJ32764.1"/>
    </source>
</evidence>
<keyword evidence="6" id="KW-1185">Reference proteome</keyword>
<dbReference type="InterPro" id="IPR036427">
    <property type="entry name" value="Bromodomain-like_sf"/>
</dbReference>
<dbReference type="Gene3D" id="1.20.920.10">
    <property type="entry name" value="Bromodomain-like"/>
    <property type="match status" value="1"/>
</dbReference>
<gene>
    <name evidence="5" type="ORF">Esi_0366_0013</name>
</gene>
<dbReference type="AlphaFoldDB" id="D7FZE7"/>
<dbReference type="OrthoDB" id="21449at2759"/>
<evidence type="ECO:0000313" key="6">
    <source>
        <dbReference type="Proteomes" id="UP000002630"/>
    </source>
</evidence>
<feature type="region of interest" description="Disordered" evidence="3">
    <location>
        <begin position="783"/>
        <end position="856"/>
    </location>
</feature>
<dbReference type="EMBL" id="FN649745">
    <property type="protein sequence ID" value="CBJ32764.1"/>
    <property type="molecule type" value="Genomic_DNA"/>
</dbReference>
<dbReference type="InParanoid" id="D7FZE7"/>